<organism evidence="1 2">
    <name type="scientific">Sphingomonas rosea</name>
    <dbReference type="NCBI Taxonomy" id="335605"/>
    <lineage>
        <taxon>Bacteria</taxon>
        <taxon>Pseudomonadati</taxon>
        <taxon>Pseudomonadota</taxon>
        <taxon>Alphaproteobacteria</taxon>
        <taxon>Sphingomonadales</taxon>
        <taxon>Sphingomonadaceae</taxon>
        <taxon>Sphingomonas</taxon>
    </lineage>
</organism>
<sequence>MLQQDVAALCVSLNEAQAYARVETGEEEAILAGLLRVSSDLCEAFLNQALMARPFTQVITAGDGWTLLGVQPVRTITALRSRDDGVAVPASDYRTDIDHDGRAFVSGLKAGSRYEVTGTAGMAAEANMVPEPVRQGILRLCAHLFANRDGPAGELPRAVTALWRPYRRAGLCR</sequence>
<evidence type="ECO:0000313" key="2">
    <source>
        <dbReference type="Proteomes" id="UP001424459"/>
    </source>
</evidence>
<dbReference type="NCBIfam" id="TIGR02215">
    <property type="entry name" value="phage_chp_gp8"/>
    <property type="match status" value="1"/>
</dbReference>
<evidence type="ECO:0000313" key="1">
    <source>
        <dbReference type="EMBL" id="GAA4026933.1"/>
    </source>
</evidence>
<dbReference type="EMBL" id="BAABBR010000001">
    <property type="protein sequence ID" value="GAA4026933.1"/>
    <property type="molecule type" value="Genomic_DNA"/>
</dbReference>
<evidence type="ECO:0008006" key="3">
    <source>
        <dbReference type="Google" id="ProtNLM"/>
    </source>
</evidence>
<dbReference type="Proteomes" id="UP001424459">
    <property type="component" value="Unassembled WGS sequence"/>
</dbReference>
<accession>A0ABP7TJF5</accession>
<dbReference type="RefSeq" id="WP_344695090.1">
    <property type="nucleotide sequence ID" value="NZ_BAABBR010000001.1"/>
</dbReference>
<gene>
    <name evidence="1" type="ORF">GCM10022281_01950</name>
</gene>
<keyword evidence="2" id="KW-1185">Reference proteome</keyword>
<reference evidence="2" key="1">
    <citation type="journal article" date="2019" name="Int. J. Syst. Evol. Microbiol.">
        <title>The Global Catalogue of Microorganisms (GCM) 10K type strain sequencing project: providing services to taxonomists for standard genome sequencing and annotation.</title>
        <authorList>
            <consortium name="The Broad Institute Genomics Platform"/>
            <consortium name="The Broad Institute Genome Sequencing Center for Infectious Disease"/>
            <person name="Wu L."/>
            <person name="Ma J."/>
        </authorList>
    </citation>
    <scope>NUCLEOTIDE SEQUENCE [LARGE SCALE GENOMIC DNA]</scope>
    <source>
        <strain evidence="2">JCM 17564</strain>
    </source>
</reference>
<proteinExistence type="predicted"/>
<comment type="caution">
    <text evidence="1">The sequence shown here is derived from an EMBL/GenBank/DDBJ whole genome shotgun (WGS) entry which is preliminary data.</text>
</comment>
<dbReference type="Gene3D" id="1.10.3230.30">
    <property type="entry name" value="Phage gp6-like head-tail connector protein"/>
    <property type="match status" value="1"/>
</dbReference>
<dbReference type="CDD" id="cd08054">
    <property type="entry name" value="gp6"/>
    <property type="match status" value="1"/>
</dbReference>
<dbReference type="InterPro" id="IPR011738">
    <property type="entry name" value="Phage_CHP"/>
</dbReference>
<name>A0ABP7TJF5_9SPHN</name>
<protein>
    <recommendedName>
        <fullName evidence="3">Phage gp6-like head-tail connector protein</fullName>
    </recommendedName>
</protein>